<dbReference type="KEGG" id="dfa:DFA_00892"/>
<accession>F4PUF1</accession>
<dbReference type="OrthoDB" id="550575at2759"/>
<organism evidence="1 2">
    <name type="scientific">Cavenderia fasciculata</name>
    <name type="common">Slime mold</name>
    <name type="synonym">Dictyostelium fasciculatum</name>
    <dbReference type="NCBI Taxonomy" id="261658"/>
    <lineage>
        <taxon>Eukaryota</taxon>
        <taxon>Amoebozoa</taxon>
        <taxon>Evosea</taxon>
        <taxon>Eumycetozoa</taxon>
        <taxon>Dictyostelia</taxon>
        <taxon>Acytosteliales</taxon>
        <taxon>Cavenderiaceae</taxon>
        <taxon>Cavenderia</taxon>
    </lineage>
</organism>
<gene>
    <name evidence="1" type="ORF">DFA_00892</name>
</gene>
<reference evidence="2" key="1">
    <citation type="journal article" date="2011" name="Genome Res.">
        <title>Phylogeny-wide analysis of social amoeba genomes highlights ancient origins for complex intercellular communication.</title>
        <authorList>
            <person name="Heidel A.J."/>
            <person name="Lawal H.M."/>
            <person name="Felder M."/>
            <person name="Schilde C."/>
            <person name="Helps N.R."/>
            <person name="Tunggal B."/>
            <person name="Rivero F."/>
            <person name="John U."/>
            <person name="Schleicher M."/>
            <person name="Eichinger L."/>
            <person name="Platzer M."/>
            <person name="Noegel A.A."/>
            <person name="Schaap P."/>
            <person name="Gloeckner G."/>
        </authorList>
    </citation>
    <scope>NUCLEOTIDE SEQUENCE [LARGE SCALE GENOMIC DNA]</scope>
    <source>
        <strain evidence="2">SH3</strain>
    </source>
</reference>
<dbReference type="AlphaFoldDB" id="F4PUF1"/>
<dbReference type="RefSeq" id="XP_004358873.1">
    <property type="nucleotide sequence ID" value="XM_004358816.1"/>
</dbReference>
<dbReference type="GeneID" id="14872643"/>
<keyword evidence="2" id="KW-1185">Reference proteome</keyword>
<name>F4PUF1_CACFS</name>
<sequence>MIEQLPNITILKIIKEVNNNVDLICLLLTCKRLYYNIRQLYSSTLQFRHIKYRVFYHQWLVKSTKSFNLHSFKHLFNNALSNQIVVFDDDVDDPYKQSLNSHLINNNNNDNNLTPPPDNISIHLSIHMLSDIIVPLPSTTTSIDITSKIDTPLPSTLLQGIENLGHLSISDYTSPQRLCKLPDTLKSFELYYTWPSCIEGDDVFPLGLETLSISSLNGYEGDRVPITLSSFGLEKLKSLKSLELAPVVITEFPHLPPPPSSSSSSCFLPISLTSLDIVFECTVPSNFFQSLVSLESITMRLEEDDDDDYDQTPKVTTLDLTNLYVLNSLKLFPSRLFDASLIKLPLSSSLKTLYVSKLTNLSTQFFPTTLTSLDMNCAQIDYETIELPNSLIELTLVKYQDEDPIPVGFIPSSVKTLLIPSHERDLEIIPLSIPSSVETLTLYGYDGPTTSEYLPDSIKELVWNRETDTQTLPSKLETLYCRYIYISVNPIYHSCVFPSTIQHIEYPGIITFPLPPSLTSLSCEINSTYLVDNSYYSISKFNYKQQQQQQDNLLLPLNLRKLKMETRDISGKFSFRLDQVINQTNIEKLTFTFYRGILFKATIKRLDKDNSRVLIVDNKSLFGGIISQSRQSNNNEYAPIYLHIRKENNNNNNNIPSWSHTLGN</sequence>
<evidence type="ECO:0000313" key="2">
    <source>
        <dbReference type="Proteomes" id="UP000007797"/>
    </source>
</evidence>
<dbReference type="EMBL" id="GL883010">
    <property type="protein sequence ID" value="EGG21023.1"/>
    <property type="molecule type" value="Genomic_DNA"/>
</dbReference>
<protein>
    <submittedName>
        <fullName evidence="1">Uncharacterized protein</fullName>
    </submittedName>
</protein>
<dbReference type="Proteomes" id="UP000007797">
    <property type="component" value="Unassembled WGS sequence"/>
</dbReference>
<proteinExistence type="predicted"/>
<evidence type="ECO:0000313" key="1">
    <source>
        <dbReference type="EMBL" id="EGG21023.1"/>
    </source>
</evidence>